<dbReference type="OrthoDB" id="4350605at2"/>
<feature type="region of interest" description="Disordered" evidence="1">
    <location>
        <begin position="1"/>
        <end position="30"/>
    </location>
</feature>
<dbReference type="RefSeq" id="WP_107021178.1">
    <property type="nucleotide sequence ID" value="NZ_KZ679055.1"/>
</dbReference>
<gene>
    <name evidence="2" type="ORF">C6Y14_36460</name>
</gene>
<organism evidence="2 3">
    <name type="scientific">Streptomyces dioscori</name>
    <dbReference type="NCBI Taxonomy" id="2109333"/>
    <lineage>
        <taxon>Bacteria</taxon>
        <taxon>Bacillati</taxon>
        <taxon>Actinomycetota</taxon>
        <taxon>Actinomycetes</taxon>
        <taxon>Kitasatosporales</taxon>
        <taxon>Streptomycetaceae</taxon>
        <taxon>Streptomyces</taxon>
        <taxon>Streptomyces aurantiacus group</taxon>
    </lineage>
</organism>
<feature type="region of interest" description="Disordered" evidence="1">
    <location>
        <begin position="65"/>
        <end position="96"/>
    </location>
</feature>
<name>A0A2P8PXB2_9ACTN</name>
<comment type="caution">
    <text evidence="2">The sequence shown here is derived from an EMBL/GenBank/DDBJ whole genome shotgun (WGS) entry which is preliminary data.</text>
</comment>
<dbReference type="Proteomes" id="UP000240429">
    <property type="component" value="Unassembled WGS sequence"/>
</dbReference>
<evidence type="ECO:0000313" key="3">
    <source>
        <dbReference type="Proteomes" id="UP000240429"/>
    </source>
</evidence>
<dbReference type="EMBL" id="PYBJ01000029">
    <property type="protein sequence ID" value="PSM38635.1"/>
    <property type="molecule type" value="Genomic_DNA"/>
</dbReference>
<dbReference type="AlphaFoldDB" id="A0A2P8PXB2"/>
<evidence type="ECO:0000313" key="2">
    <source>
        <dbReference type="EMBL" id="PSM38635.1"/>
    </source>
</evidence>
<sequence>MYTYDTPRRPPYSSPIPAMRPARDATGGSSATPIYDALYAEYLRTFRALPGDRIGEEELGFTAFGISPHGQGSHGSGLPGSGLHASGLPGSGLHSAGLLSSGSYGSGAYTPTVYGMRQVAGQHQTGYAATHQSQTVTSVWQPVARQHATGLTPAALPPGPRRER</sequence>
<protein>
    <submittedName>
        <fullName evidence="2">Uncharacterized protein</fullName>
    </submittedName>
</protein>
<evidence type="ECO:0000256" key="1">
    <source>
        <dbReference type="SAM" id="MobiDB-lite"/>
    </source>
</evidence>
<proteinExistence type="predicted"/>
<accession>A0A2P8PXB2</accession>
<feature type="compositionally biased region" description="Low complexity" evidence="1">
    <location>
        <begin position="81"/>
        <end position="96"/>
    </location>
</feature>
<reference evidence="2 3" key="1">
    <citation type="submission" date="2018-03" db="EMBL/GenBank/DDBJ databases">
        <title>Streptomyces dioscori sp. nov., a novel endophytic actinobacterium isolated from bulbil of Dioscorea bulbifera L.</title>
        <authorList>
            <person name="Zhikuan W."/>
        </authorList>
    </citation>
    <scope>NUCLEOTIDE SEQUENCE [LARGE SCALE GENOMIC DNA]</scope>
    <source>
        <strain evidence="2 3">A217</strain>
    </source>
</reference>
<keyword evidence="3" id="KW-1185">Reference proteome</keyword>